<feature type="domain" description="TRAF-type" evidence="5">
    <location>
        <begin position="99"/>
        <end position="148"/>
    </location>
</feature>
<dbReference type="PANTHER" id="PTHR10131">
    <property type="entry name" value="TNF RECEPTOR ASSOCIATED FACTOR"/>
    <property type="match status" value="1"/>
</dbReference>
<dbReference type="Proteomes" id="UP000001593">
    <property type="component" value="Unassembled WGS sequence"/>
</dbReference>
<sequence>MTYVDVMFNVVGCSYVASGAPRFRTDIDAVDVFLDKAAERTILSFLVKCPCKGCKWEAELRDLEVSMKGCGKLRERGEVLGVSIKAYGKARERGEVLRAHARNCDYKLVTCSNPMCSAQLPRMDVDEHLLVECDWRLIVCEYCGDESPYCLQKSEITSFGDSLIVALYFGGPRHGTKNGPIAP</sequence>
<evidence type="ECO:0000259" key="5">
    <source>
        <dbReference type="PROSITE" id="PS50145"/>
    </source>
</evidence>
<dbReference type="HOGENOM" id="CLU_1476848_0_0_1"/>
<evidence type="ECO:0000313" key="6">
    <source>
        <dbReference type="EMBL" id="EDO28770.1"/>
    </source>
</evidence>
<dbReference type="GO" id="GO:0008270">
    <property type="term" value="F:zinc ion binding"/>
    <property type="evidence" value="ECO:0007669"/>
    <property type="project" value="UniProtKB-KW"/>
</dbReference>
<dbReference type="GO" id="GO:0035591">
    <property type="term" value="F:signaling adaptor activity"/>
    <property type="evidence" value="ECO:0000318"/>
    <property type="project" value="GO_Central"/>
</dbReference>
<dbReference type="Pfam" id="PF02176">
    <property type="entry name" value="zf-TRAF"/>
    <property type="match status" value="1"/>
</dbReference>
<dbReference type="AlphaFoldDB" id="A7T5J1"/>
<evidence type="ECO:0000256" key="4">
    <source>
        <dbReference type="PROSITE-ProRule" id="PRU00207"/>
    </source>
</evidence>
<dbReference type="GO" id="GO:0043122">
    <property type="term" value="P:regulation of canonical NF-kappaB signal transduction"/>
    <property type="evidence" value="ECO:0000318"/>
    <property type="project" value="GO_Central"/>
</dbReference>
<evidence type="ECO:0000313" key="7">
    <source>
        <dbReference type="Proteomes" id="UP000001593"/>
    </source>
</evidence>
<protein>
    <recommendedName>
        <fullName evidence="5">TRAF-type domain-containing protein</fullName>
    </recommendedName>
</protein>
<gene>
    <name evidence="6" type="ORF">NEMVEDRAFT_v1g222626</name>
</gene>
<dbReference type="SUPFAM" id="SSF49599">
    <property type="entry name" value="TRAF domain-like"/>
    <property type="match status" value="1"/>
</dbReference>
<evidence type="ECO:0000256" key="2">
    <source>
        <dbReference type="ARBA" id="ARBA00022771"/>
    </source>
</evidence>
<dbReference type="InterPro" id="IPR001293">
    <property type="entry name" value="Znf_TRAF"/>
</dbReference>
<name>A7T5J1_NEMVE</name>
<accession>A7T5J1</accession>
<keyword evidence="1 4" id="KW-0479">Metal-binding</keyword>
<dbReference type="STRING" id="45351.A7T5J1"/>
<proteinExistence type="predicted"/>
<dbReference type="EMBL" id="DS471203">
    <property type="protein sequence ID" value="EDO28770.1"/>
    <property type="molecule type" value="Genomic_DNA"/>
</dbReference>
<keyword evidence="3 4" id="KW-0862">Zinc</keyword>
<keyword evidence="7" id="KW-1185">Reference proteome</keyword>
<reference evidence="6 7" key="1">
    <citation type="journal article" date="2007" name="Science">
        <title>Sea anemone genome reveals ancestral eumetazoan gene repertoire and genomic organization.</title>
        <authorList>
            <person name="Putnam N.H."/>
            <person name="Srivastava M."/>
            <person name="Hellsten U."/>
            <person name="Dirks B."/>
            <person name="Chapman J."/>
            <person name="Salamov A."/>
            <person name="Terry A."/>
            <person name="Shapiro H."/>
            <person name="Lindquist E."/>
            <person name="Kapitonov V.V."/>
            <person name="Jurka J."/>
            <person name="Genikhovich G."/>
            <person name="Grigoriev I.V."/>
            <person name="Lucas S.M."/>
            <person name="Steele R.E."/>
            <person name="Finnerty J.R."/>
            <person name="Technau U."/>
            <person name="Martindale M.Q."/>
            <person name="Rokhsar D.S."/>
        </authorList>
    </citation>
    <scope>NUCLEOTIDE SEQUENCE [LARGE SCALE GENOMIC DNA]</scope>
    <source>
        <strain evidence="7">CH2 X CH6</strain>
    </source>
</reference>
<dbReference type="Gene3D" id="3.30.40.10">
    <property type="entry name" value="Zinc/RING finger domain, C3HC4 (zinc finger)"/>
    <property type="match status" value="1"/>
</dbReference>
<dbReference type="InterPro" id="IPR013083">
    <property type="entry name" value="Znf_RING/FYVE/PHD"/>
</dbReference>
<feature type="zinc finger region" description="TRAF-type" evidence="4">
    <location>
        <begin position="99"/>
        <end position="148"/>
    </location>
</feature>
<evidence type="ECO:0000256" key="3">
    <source>
        <dbReference type="ARBA" id="ARBA00022833"/>
    </source>
</evidence>
<keyword evidence="2 4" id="KW-0863">Zinc-finger</keyword>
<dbReference type="PANTHER" id="PTHR10131:SF94">
    <property type="entry name" value="TNF RECEPTOR-ASSOCIATED FACTOR 4"/>
    <property type="match status" value="1"/>
</dbReference>
<organism evidence="6 7">
    <name type="scientific">Nematostella vectensis</name>
    <name type="common">Starlet sea anemone</name>
    <dbReference type="NCBI Taxonomy" id="45351"/>
    <lineage>
        <taxon>Eukaryota</taxon>
        <taxon>Metazoa</taxon>
        <taxon>Cnidaria</taxon>
        <taxon>Anthozoa</taxon>
        <taxon>Hexacorallia</taxon>
        <taxon>Actiniaria</taxon>
        <taxon>Edwardsiidae</taxon>
        <taxon>Nematostella</taxon>
    </lineage>
</organism>
<dbReference type="PhylomeDB" id="A7T5J1"/>
<dbReference type="GO" id="GO:0005737">
    <property type="term" value="C:cytoplasm"/>
    <property type="evidence" value="ECO:0000318"/>
    <property type="project" value="GO_Central"/>
</dbReference>
<dbReference type="InParanoid" id="A7T5J1"/>
<dbReference type="GO" id="GO:0007166">
    <property type="term" value="P:cell surface receptor signaling pathway"/>
    <property type="evidence" value="ECO:0000318"/>
    <property type="project" value="GO_Central"/>
</dbReference>
<dbReference type="PROSITE" id="PS50145">
    <property type="entry name" value="ZF_TRAF"/>
    <property type="match status" value="1"/>
</dbReference>
<evidence type="ECO:0000256" key="1">
    <source>
        <dbReference type="ARBA" id="ARBA00022723"/>
    </source>
</evidence>